<feature type="region of interest" description="Disordered" evidence="1">
    <location>
        <begin position="29"/>
        <end position="104"/>
    </location>
</feature>
<accession>A0A8X8AKR8</accession>
<feature type="signal peptide" evidence="2">
    <location>
        <begin position="1"/>
        <end position="26"/>
    </location>
</feature>
<reference evidence="4" key="1">
    <citation type="journal article" date="2020" name="bioRxiv">
        <title>Hybrid origin of Populus tomentosa Carr. identified through genome sequencing and phylogenomic analysis.</title>
        <authorList>
            <person name="An X."/>
            <person name="Gao K."/>
            <person name="Chen Z."/>
            <person name="Li J."/>
            <person name="Yang X."/>
            <person name="Yang X."/>
            <person name="Zhou J."/>
            <person name="Guo T."/>
            <person name="Zhao T."/>
            <person name="Huang S."/>
            <person name="Miao D."/>
            <person name="Khan W.U."/>
            <person name="Rao P."/>
            <person name="Ye M."/>
            <person name="Lei B."/>
            <person name="Liao W."/>
            <person name="Wang J."/>
            <person name="Ji L."/>
            <person name="Li Y."/>
            <person name="Guo B."/>
            <person name="Mustafa N.S."/>
            <person name="Li S."/>
            <person name="Yun Q."/>
            <person name="Keller S.R."/>
            <person name="Mao J."/>
            <person name="Zhang R."/>
            <person name="Strauss S.H."/>
        </authorList>
    </citation>
    <scope>NUCLEOTIDE SEQUENCE</scope>
    <source>
        <strain evidence="4">GM15</strain>
        <tissue evidence="4">Leaf</tissue>
    </source>
</reference>
<dbReference type="EMBL" id="JAAWWB010000002">
    <property type="protein sequence ID" value="KAG6788477.1"/>
    <property type="molecule type" value="Genomic_DNA"/>
</dbReference>
<dbReference type="Proteomes" id="UP000886885">
    <property type="component" value="Chromosome 1D"/>
</dbReference>
<dbReference type="CDD" id="cd01958">
    <property type="entry name" value="HPS_like"/>
    <property type="match status" value="1"/>
</dbReference>
<feature type="domain" description="Bifunctional inhibitor/plant lipid transfer protein/seed storage helical" evidence="3">
    <location>
        <begin position="106"/>
        <end position="188"/>
    </location>
</feature>
<keyword evidence="5" id="KW-1185">Reference proteome</keyword>
<protein>
    <recommendedName>
        <fullName evidence="3">Bifunctional inhibitor/plant lipid transfer protein/seed storage helical domain-containing protein</fullName>
    </recommendedName>
</protein>
<feature type="chain" id="PRO_5036463103" description="Bifunctional inhibitor/plant lipid transfer protein/seed storage helical domain-containing protein" evidence="2">
    <location>
        <begin position="27"/>
        <end position="191"/>
    </location>
</feature>
<dbReference type="AlphaFoldDB" id="A0A8X8AKR8"/>
<comment type="caution">
    <text evidence="4">The sequence shown here is derived from an EMBL/GenBank/DDBJ whole genome shotgun (WGS) entry which is preliminary data.</text>
</comment>
<dbReference type="InterPro" id="IPR027923">
    <property type="entry name" value="Hydrophob_seed_dom"/>
</dbReference>
<evidence type="ECO:0000313" key="5">
    <source>
        <dbReference type="Proteomes" id="UP000886885"/>
    </source>
</evidence>
<dbReference type="SMART" id="SM00499">
    <property type="entry name" value="AAI"/>
    <property type="match status" value="1"/>
</dbReference>
<dbReference type="Pfam" id="PF14547">
    <property type="entry name" value="Hydrophob_seed"/>
    <property type="match status" value="1"/>
</dbReference>
<feature type="compositionally biased region" description="Pro residues" evidence="1">
    <location>
        <begin position="30"/>
        <end position="99"/>
    </location>
</feature>
<gene>
    <name evidence="4" type="ORF">POTOM_004544</name>
</gene>
<dbReference type="InterPro" id="IPR051636">
    <property type="entry name" value="Plant_LTP/defense-related"/>
</dbReference>
<name>A0A8X8AKR8_POPTO</name>
<evidence type="ECO:0000256" key="1">
    <source>
        <dbReference type="SAM" id="MobiDB-lite"/>
    </source>
</evidence>
<dbReference type="PANTHER" id="PTHR31731">
    <property type="match status" value="1"/>
</dbReference>
<evidence type="ECO:0000313" key="4">
    <source>
        <dbReference type="EMBL" id="KAG6788477.1"/>
    </source>
</evidence>
<organism evidence="4 5">
    <name type="scientific">Populus tomentosa</name>
    <name type="common">Chinese white poplar</name>
    <dbReference type="NCBI Taxonomy" id="118781"/>
    <lineage>
        <taxon>Eukaryota</taxon>
        <taxon>Viridiplantae</taxon>
        <taxon>Streptophyta</taxon>
        <taxon>Embryophyta</taxon>
        <taxon>Tracheophyta</taxon>
        <taxon>Spermatophyta</taxon>
        <taxon>Magnoliopsida</taxon>
        <taxon>eudicotyledons</taxon>
        <taxon>Gunneridae</taxon>
        <taxon>Pentapetalae</taxon>
        <taxon>rosids</taxon>
        <taxon>fabids</taxon>
        <taxon>Malpighiales</taxon>
        <taxon>Salicaceae</taxon>
        <taxon>Saliceae</taxon>
        <taxon>Populus</taxon>
    </lineage>
</organism>
<proteinExistence type="predicted"/>
<dbReference type="OrthoDB" id="696558at2759"/>
<sequence length="191" mass="20135">MASGALASNALLLSLYILFLALLSSAEYCPPSPNSNSPPPPPPKVKSPPPPPKVKSPPPPKVRSPSPPPPMVKSPPPPIVKSLPPPPPPMFKSPPPSPLSLPKGTCPRDTLKLQACANVVNLLKIFVGEKEKAKCCSLIDGLVDLDAAVCLCTRIKVDLSGLIKLDVPVAVELLLNECDRKVAKDFKCPPS</sequence>
<dbReference type="InterPro" id="IPR016140">
    <property type="entry name" value="Bifunc_inhib/LTP/seed_store"/>
</dbReference>
<evidence type="ECO:0000259" key="3">
    <source>
        <dbReference type="SMART" id="SM00499"/>
    </source>
</evidence>
<evidence type="ECO:0000256" key="2">
    <source>
        <dbReference type="SAM" id="SignalP"/>
    </source>
</evidence>
<keyword evidence="2" id="KW-0732">Signal</keyword>